<dbReference type="AlphaFoldDB" id="A0AAN8PMS7"/>
<evidence type="ECO:0000256" key="1">
    <source>
        <dbReference type="SAM" id="MobiDB-lite"/>
    </source>
</evidence>
<reference evidence="2 3" key="1">
    <citation type="submission" date="2023-10" db="EMBL/GenBank/DDBJ databases">
        <title>Genomes of two closely related lineages of the louse Polyplax serrata with different host specificities.</title>
        <authorList>
            <person name="Martinu J."/>
            <person name="Tarabai H."/>
            <person name="Stefka J."/>
            <person name="Hypsa V."/>
        </authorList>
    </citation>
    <scope>NUCLEOTIDE SEQUENCE [LARGE SCALE GENOMIC DNA]</scope>
    <source>
        <strain evidence="2">HR10_N</strain>
    </source>
</reference>
<comment type="caution">
    <text evidence="2">The sequence shown here is derived from an EMBL/GenBank/DDBJ whole genome shotgun (WGS) entry which is preliminary data.</text>
</comment>
<organism evidence="2 3">
    <name type="scientific">Polyplax serrata</name>
    <name type="common">Common mouse louse</name>
    <dbReference type="NCBI Taxonomy" id="468196"/>
    <lineage>
        <taxon>Eukaryota</taxon>
        <taxon>Metazoa</taxon>
        <taxon>Ecdysozoa</taxon>
        <taxon>Arthropoda</taxon>
        <taxon>Hexapoda</taxon>
        <taxon>Insecta</taxon>
        <taxon>Pterygota</taxon>
        <taxon>Neoptera</taxon>
        <taxon>Paraneoptera</taxon>
        <taxon>Psocodea</taxon>
        <taxon>Troctomorpha</taxon>
        <taxon>Phthiraptera</taxon>
        <taxon>Anoplura</taxon>
        <taxon>Polyplacidae</taxon>
        <taxon>Polyplax</taxon>
    </lineage>
</organism>
<evidence type="ECO:0000313" key="3">
    <source>
        <dbReference type="Proteomes" id="UP001372834"/>
    </source>
</evidence>
<name>A0AAN8PMS7_POLSC</name>
<protein>
    <submittedName>
        <fullName evidence="2">Uncharacterized protein</fullName>
    </submittedName>
</protein>
<feature type="region of interest" description="Disordered" evidence="1">
    <location>
        <begin position="1"/>
        <end position="22"/>
    </location>
</feature>
<dbReference type="EMBL" id="JAWJWE010000003">
    <property type="protein sequence ID" value="KAK6639563.1"/>
    <property type="molecule type" value="Genomic_DNA"/>
</dbReference>
<dbReference type="Proteomes" id="UP001372834">
    <property type="component" value="Unassembled WGS sequence"/>
</dbReference>
<accession>A0AAN8PMS7</accession>
<evidence type="ECO:0000313" key="2">
    <source>
        <dbReference type="EMBL" id="KAK6639563.1"/>
    </source>
</evidence>
<gene>
    <name evidence="2" type="ORF">RUM43_007836</name>
</gene>
<proteinExistence type="predicted"/>
<sequence>MFCEESEELLPGGDRAAAPAVGTKDTSGRAKFNFLEDTSGRFSLLLPCMLTSCDFLQASAVLGVCVFCDFVGSKLTLLKLTPYWMKLEVCLFIKTLGKLGSNNLANCSDRMLQEAINGNDNLLHGGRSKWMRWGEKIMTNSKD</sequence>